<comment type="caution">
    <text evidence="1">The sequence shown here is derived from an EMBL/GenBank/DDBJ whole genome shotgun (WGS) entry which is preliminary data.</text>
</comment>
<evidence type="ECO:0000313" key="2">
    <source>
        <dbReference type="Proteomes" id="UP001364695"/>
    </source>
</evidence>
<proteinExistence type="predicted"/>
<dbReference type="Proteomes" id="UP001364695">
    <property type="component" value="Unassembled WGS sequence"/>
</dbReference>
<keyword evidence="2" id="KW-1185">Reference proteome</keyword>
<organism evidence="1 2">
    <name type="scientific">Amphibiibacter pelophylacis</name>
    <dbReference type="NCBI Taxonomy" id="1799477"/>
    <lineage>
        <taxon>Bacteria</taxon>
        <taxon>Pseudomonadati</taxon>
        <taxon>Pseudomonadota</taxon>
        <taxon>Betaproteobacteria</taxon>
        <taxon>Burkholderiales</taxon>
        <taxon>Sphaerotilaceae</taxon>
        <taxon>Amphibiibacter</taxon>
    </lineage>
</organism>
<dbReference type="EMBL" id="JAWDIE010000001">
    <property type="protein sequence ID" value="MEJ7137001.1"/>
    <property type="molecule type" value="Genomic_DNA"/>
</dbReference>
<reference evidence="1" key="1">
    <citation type="submission" date="2023-10" db="EMBL/GenBank/DDBJ databases">
        <title>Amphibacter perezi, gen. nov., sp. nov. a novel taxa of the family Comamonadaceae, class Betaproteobacteria isolated from the skin microbiota of Pelophylax perezi from different populations.</title>
        <authorList>
            <person name="Costa S."/>
            <person name="Proenca D.N."/>
            <person name="Lopes I."/>
            <person name="Morais P.V."/>
        </authorList>
    </citation>
    <scope>NUCLEOTIDE SEQUENCE</scope>
    <source>
        <strain evidence="1">SL12-8</strain>
    </source>
</reference>
<sequence>MTPAPSAADARKPAFLTGEAGTYLGLIAVLVLMVLLFSSMSQYFFSMDTLVTIANDIPAVAVMAVGMTFVLIIAGIDLSVGSVMALAAAVAAHAMLNLNASAPVASLMALAAGLVCGLITGSVSVIWRLPTFIVSLGMLEAVRGLAYVVTDSRTQYVGDGIAWLSAPFVGAVSVSFFAAIALTVVAQWVLTRSVFGRHVVGIGTNEEAMRLAGIDPRPIRLTVFALMGLLAAVAGLMQAARLEAADPNAGSGIELQVIASVVIGGTSLMGGRGSVLATFLGVLITAVLEAGLAQLGVSDPSKRIITGLVIVAAVIIDTLRQRRADARH</sequence>
<accession>A0ACC6NYH1</accession>
<protein>
    <submittedName>
        <fullName evidence="1">ABC transporter permease</fullName>
    </submittedName>
</protein>
<name>A0ACC6NYH1_9BURK</name>
<evidence type="ECO:0000313" key="1">
    <source>
        <dbReference type="EMBL" id="MEJ7137001.1"/>
    </source>
</evidence>
<gene>
    <name evidence="1" type="ORF">RV045_00960</name>
</gene>